<dbReference type="SUPFAM" id="SSF51735">
    <property type="entry name" value="NAD(P)-binding Rossmann-fold domains"/>
    <property type="match status" value="1"/>
</dbReference>
<dbReference type="PANTHER" id="PTHR42820:SF1">
    <property type="entry name" value="SHORT-CHAIN DEHYDROGENASE_REDUCTASE FAMILY PROTEIN"/>
    <property type="match status" value="1"/>
</dbReference>
<dbReference type="Pfam" id="PF00106">
    <property type="entry name" value="adh_short"/>
    <property type="match status" value="1"/>
</dbReference>
<reference evidence="1" key="1">
    <citation type="submission" date="2018-05" db="EMBL/GenBank/DDBJ databases">
        <authorList>
            <person name="Lanie J.A."/>
            <person name="Ng W.-L."/>
            <person name="Kazmierczak K.M."/>
            <person name="Andrzejewski T.M."/>
            <person name="Davidsen T.M."/>
            <person name="Wayne K.J."/>
            <person name="Tettelin H."/>
            <person name="Glass J.I."/>
            <person name="Rusch D."/>
            <person name="Podicherti R."/>
            <person name="Tsui H.-C.T."/>
            <person name="Winkler M.E."/>
        </authorList>
    </citation>
    <scope>NUCLEOTIDE SEQUENCE</scope>
</reference>
<feature type="non-terminal residue" evidence="1">
    <location>
        <position position="142"/>
    </location>
</feature>
<sequence length="142" mass="14436">MYNLNGKVAIVTGGALGIGGAAARKLSSCGAKVLIADIADSEAKKNVESIEKSGGIATSSHVDVAEGKDISRMINEAVGLYGGLDILVQNAGGGVVSKAIHGSALEVDEDQWDLGINVYLKALYLGAKYAIPHLKSGDGGII</sequence>
<dbReference type="PRINTS" id="PR00081">
    <property type="entry name" value="GDHRDH"/>
</dbReference>
<dbReference type="PANTHER" id="PTHR42820">
    <property type="entry name" value="SHORT-CHAIN DEHYDROGENASE REDUCTASE"/>
    <property type="match status" value="1"/>
</dbReference>
<proteinExistence type="predicted"/>
<evidence type="ECO:0000313" key="1">
    <source>
        <dbReference type="EMBL" id="SVC93435.1"/>
    </source>
</evidence>
<evidence type="ECO:0008006" key="2">
    <source>
        <dbReference type="Google" id="ProtNLM"/>
    </source>
</evidence>
<gene>
    <name evidence="1" type="ORF">METZ01_LOCUS346289</name>
</gene>
<dbReference type="AlphaFoldDB" id="A0A382R8C1"/>
<organism evidence="1">
    <name type="scientific">marine metagenome</name>
    <dbReference type="NCBI Taxonomy" id="408172"/>
    <lineage>
        <taxon>unclassified sequences</taxon>
        <taxon>metagenomes</taxon>
        <taxon>ecological metagenomes</taxon>
    </lineage>
</organism>
<dbReference type="EMBL" id="UINC01119543">
    <property type="protein sequence ID" value="SVC93435.1"/>
    <property type="molecule type" value="Genomic_DNA"/>
</dbReference>
<dbReference type="InterPro" id="IPR002347">
    <property type="entry name" value="SDR_fam"/>
</dbReference>
<protein>
    <recommendedName>
        <fullName evidence="2">SDR family NAD(P)-dependent oxidoreductase</fullName>
    </recommendedName>
</protein>
<dbReference type="Gene3D" id="3.40.50.720">
    <property type="entry name" value="NAD(P)-binding Rossmann-like Domain"/>
    <property type="match status" value="1"/>
</dbReference>
<accession>A0A382R8C1</accession>
<dbReference type="InterPro" id="IPR036291">
    <property type="entry name" value="NAD(P)-bd_dom_sf"/>
</dbReference>
<name>A0A382R8C1_9ZZZZ</name>